<keyword evidence="1" id="KW-0812">Transmembrane</keyword>
<feature type="transmembrane region" description="Helical" evidence="1">
    <location>
        <begin position="53"/>
        <end position="85"/>
    </location>
</feature>
<reference evidence="5 7" key="1">
    <citation type="submission" date="2017-01" db="EMBL/GenBank/DDBJ databases">
        <title>In silico prediction, in vitro antibacterial spectrum and physicochemical properties of a putative bacteriocin produced by Lactobacillus rhamnosus strain L156.4.</title>
        <authorList>
            <person name="Silveira A.M."/>
            <person name="Monteiro A.S."/>
            <person name="Santos V.L."/>
            <person name="Nicoli J.R."/>
            <person name="Azevedo V."/>
            <person name="Soares S.C."/>
            <person name="Castro-Oliveira L."/>
            <person name="Dias-Souza M.V."/>
            <person name="Nardi R.M."/>
        </authorList>
    </citation>
    <scope>NUCLEOTIDE SEQUENCE [LARGE SCALE GENOMIC DNA]</scope>
    <source>
        <strain evidence="5 7">L156.4</strain>
    </source>
</reference>
<dbReference type="AlphaFoldDB" id="A0A0D6UCV2"/>
<dbReference type="Proteomes" id="UP000234212">
    <property type="component" value="Unassembled WGS sequence"/>
</dbReference>
<feature type="transmembrane region" description="Helical" evidence="1">
    <location>
        <begin position="12"/>
        <end position="41"/>
    </location>
</feature>
<evidence type="ECO:0000313" key="4">
    <source>
        <dbReference type="EMBL" id="NVO88442.1"/>
    </source>
</evidence>
<proteinExistence type="predicted"/>
<name>A0A0D6UCV2_LACRH</name>
<organism evidence="4 9">
    <name type="scientific">Lacticaseibacillus rhamnosus</name>
    <name type="common">Lactobacillus rhamnosus</name>
    <dbReference type="NCBI Taxonomy" id="47715"/>
    <lineage>
        <taxon>Bacteria</taxon>
        <taxon>Bacillati</taxon>
        <taxon>Bacillota</taxon>
        <taxon>Bacilli</taxon>
        <taxon>Lactobacillales</taxon>
        <taxon>Lactobacillaceae</taxon>
        <taxon>Lacticaseibacillus</taxon>
    </lineage>
</organism>
<dbReference type="InterPro" id="IPR047793">
    <property type="entry name" value="LiaF_C"/>
</dbReference>
<dbReference type="PIRSF" id="PIRSF031509">
    <property type="entry name" value="Cell_wall_LiaF/YvqF"/>
    <property type="match status" value="1"/>
</dbReference>
<feature type="domain" description="Cell wall-active antibiotics response LiaF-like C-terminal" evidence="2">
    <location>
        <begin position="121"/>
        <end position="231"/>
    </location>
</feature>
<keyword evidence="1" id="KW-0472">Membrane</keyword>
<comment type="caution">
    <text evidence="4">The sequence shown here is derived from an EMBL/GenBank/DDBJ whole genome shotgun (WGS) entry which is preliminary data.</text>
</comment>
<dbReference type="Proteomes" id="UP000542889">
    <property type="component" value="Unassembled WGS sequence"/>
</dbReference>
<dbReference type="eggNOG" id="COG4758">
    <property type="taxonomic scope" value="Bacteria"/>
</dbReference>
<dbReference type="Proteomes" id="UP000189067">
    <property type="component" value="Unassembled WGS sequence"/>
</dbReference>
<dbReference type="GeneID" id="69832136"/>
<gene>
    <name evidence="5" type="ORF">BWR10_08090</name>
    <name evidence="6" type="ORF">CYJ91_00920</name>
    <name evidence="4" type="ORF">HWN39_07980</name>
</gene>
<accession>A0A2A5L729</accession>
<feature type="domain" description="DUF7649" evidence="3">
    <location>
        <begin position="1"/>
        <end position="83"/>
    </location>
</feature>
<evidence type="ECO:0000313" key="9">
    <source>
        <dbReference type="Proteomes" id="UP000542889"/>
    </source>
</evidence>
<dbReference type="EMBL" id="PKJX01000001">
    <property type="protein sequence ID" value="PLA58148.1"/>
    <property type="molecule type" value="Genomic_DNA"/>
</dbReference>
<evidence type="ECO:0000313" key="8">
    <source>
        <dbReference type="Proteomes" id="UP000234212"/>
    </source>
</evidence>
<evidence type="ECO:0000313" key="7">
    <source>
        <dbReference type="Proteomes" id="UP000189067"/>
    </source>
</evidence>
<evidence type="ECO:0000259" key="2">
    <source>
        <dbReference type="Pfam" id="PF09922"/>
    </source>
</evidence>
<dbReference type="RefSeq" id="WP_005684426.1">
    <property type="nucleotide sequence ID" value="NZ_BSWG01000029.1"/>
</dbReference>
<dbReference type="InterPro" id="IPR056066">
    <property type="entry name" value="DUF7649"/>
</dbReference>
<reference evidence="4 9" key="3">
    <citation type="submission" date="2020-06" db="EMBL/GenBank/DDBJ databases">
        <title>Lactobacillus rhamnosus QC,genome.</title>
        <authorList>
            <person name="Yi H."/>
            <person name="Jin M."/>
        </authorList>
    </citation>
    <scope>NUCLEOTIDE SEQUENCE [LARGE SCALE GENOMIC DNA]</scope>
    <source>
        <strain evidence="4 9">QC</strain>
    </source>
</reference>
<dbReference type="EMBL" id="MTJY01000032">
    <property type="protein sequence ID" value="ONN74656.1"/>
    <property type="molecule type" value="Genomic_DNA"/>
</dbReference>
<dbReference type="OrthoDB" id="2351415at2"/>
<evidence type="ECO:0000313" key="6">
    <source>
        <dbReference type="EMBL" id="PLA58148.1"/>
    </source>
</evidence>
<dbReference type="NCBIfam" id="NF040535">
    <property type="entry name" value="LiaF_C_term"/>
    <property type="match status" value="1"/>
</dbReference>
<evidence type="ECO:0000259" key="3">
    <source>
        <dbReference type="Pfam" id="PF24661"/>
    </source>
</evidence>
<dbReference type="EMBL" id="JABXWP010000010">
    <property type="protein sequence ID" value="NVO88442.1"/>
    <property type="molecule type" value="Genomic_DNA"/>
</dbReference>
<dbReference type="InterPro" id="IPR016975">
    <property type="entry name" value="Cell_wall_LiaF"/>
</dbReference>
<sequence length="234" mass="26309">MRRWQLFLGIEFALILWLGFQIITNPMALTTILFGVLFLFLGARWHRMRAFNVTFGGILLVLGIFINPAVWLILMVAGVFLIMVLTKPGMGFSMWDRKQYVAPVTQEPGKKAGRRTVHSWGNRQTIAPSYDWDDINMVVPAGDTIIDLGDTFLPKGDSVIMIRKGFGKTRILVPIGVGVAVEHATFYGRLHFENADSMLHSQSVTMYSQDYDDAPRRIHIITNVVVGDLEVLAV</sequence>
<evidence type="ECO:0008006" key="10">
    <source>
        <dbReference type="Google" id="ProtNLM"/>
    </source>
</evidence>
<reference evidence="6 8" key="2">
    <citation type="submission" date="2017-12" db="EMBL/GenBank/DDBJ databases">
        <title>Phylogenetic diversity of female urinary microbiome.</title>
        <authorList>
            <person name="Thomas-White K."/>
            <person name="Wolfe A.J."/>
        </authorList>
    </citation>
    <scope>NUCLEOTIDE SEQUENCE [LARGE SCALE GENOMIC DNA]</scope>
    <source>
        <strain evidence="6 8">UMB0004</strain>
    </source>
</reference>
<accession>A0A0D6UCV2</accession>
<dbReference type="STRING" id="47715.AWJ15_04060"/>
<protein>
    <recommendedName>
        <fullName evidence="10">Cell wall-active antibiotics response LiaF-like C-terminal domain-containing protein</fullName>
    </recommendedName>
</protein>
<dbReference type="Pfam" id="PF09922">
    <property type="entry name" value="LiaF-like_C"/>
    <property type="match status" value="1"/>
</dbReference>
<evidence type="ECO:0000256" key="1">
    <source>
        <dbReference type="SAM" id="Phobius"/>
    </source>
</evidence>
<keyword evidence="1" id="KW-1133">Transmembrane helix</keyword>
<dbReference type="InterPro" id="IPR024425">
    <property type="entry name" value="LiaF-like_C"/>
</dbReference>
<evidence type="ECO:0000313" key="5">
    <source>
        <dbReference type="EMBL" id="ONN74656.1"/>
    </source>
</evidence>
<dbReference type="GO" id="GO:0016020">
    <property type="term" value="C:membrane"/>
    <property type="evidence" value="ECO:0007669"/>
    <property type="project" value="InterPro"/>
</dbReference>
<dbReference type="Pfam" id="PF24661">
    <property type="entry name" value="DUF7649"/>
    <property type="match status" value="1"/>
</dbReference>